<keyword evidence="1 5" id="KW-0808">Transferase</keyword>
<accession>A0A1L0BTD6</accession>
<evidence type="ECO:0000313" key="6">
    <source>
        <dbReference type="Proteomes" id="UP000183794"/>
    </source>
</evidence>
<keyword evidence="3" id="KW-1133">Transmembrane helix</keyword>
<dbReference type="Pfam" id="PF00534">
    <property type="entry name" value="Glycos_transf_1"/>
    <property type="match status" value="1"/>
</dbReference>
<dbReference type="SUPFAM" id="SSF53756">
    <property type="entry name" value="UDP-Glycosyltransferase/glycogen phosphorylase"/>
    <property type="match status" value="1"/>
</dbReference>
<dbReference type="OrthoDB" id="6395634at2"/>
<evidence type="ECO:0000313" key="5">
    <source>
        <dbReference type="EMBL" id="SGZ09593.1"/>
    </source>
</evidence>
<proteinExistence type="predicted"/>
<protein>
    <submittedName>
        <fullName evidence="5">Glycosyl transferase</fullName>
    </submittedName>
</protein>
<dbReference type="PANTHER" id="PTHR46401">
    <property type="entry name" value="GLYCOSYLTRANSFERASE WBBK-RELATED"/>
    <property type="match status" value="1"/>
</dbReference>
<feature type="transmembrane region" description="Helical" evidence="3">
    <location>
        <begin position="60"/>
        <end position="82"/>
    </location>
</feature>
<feature type="coiled-coil region" evidence="2">
    <location>
        <begin position="325"/>
        <end position="352"/>
    </location>
</feature>
<dbReference type="GO" id="GO:0016757">
    <property type="term" value="F:glycosyltransferase activity"/>
    <property type="evidence" value="ECO:0007669"/>
    <property type="project" value="InterPro"/>
</dbReference>
<keyword evidence="3" id="KW-0472">Membrane</keyword>
<dbReference type="Gene3D" id="3.40.50.2000">
    <property type="entry name" value="Glycogen Phosphorylase B"/>
    <property type="match status" value="2"/>
</dbReference>
<evidence type="ECO:0000256" key="2">
    <source>
        <dbReference type="SAM" id="Coils"/>
    </source>
</evidence>
<dbReference type="PANTHER" id="PTHR46401:SF2">
    <property type="entry name" value="GLYCOSYLTRANSFERASE WBBK-RELATED"/>
    <property type="match status" value="1"/>
</dbReference>
<gene>
    <name evidence="5" type="ORF">NVI5450_3471</name>
</gene>
<sequence>MNILHIHSDYPDGRNDQSTPAVKSLLDATSGISNTVFVIHRTPWPWLVRVIPHNHKLYSVYYWGLPFGLALTLSLFLARYLLFNLIKKQQIKYQLIHGHKLAIDGTLGAAIANQIGIPYFLSVRGGTDVRILQRKSFLRSRWKKVLEEAEHIFWVSSWAKNPIKKMLKSTINTSAAQSSLLPNPCEMSQLADICKNNRVAHFVTVFRFEQYERKGIMPLLAAISRLSVAYPDIKLDIYGSGSESKIKIVQSKINALSLSEKVTIKGCIDNKLLQQKLKQYAAFLLPSKNESFGMVFVEALFSGLPILYHANTGIDGYLDDIDVGIKVRNQDIDELENKIEELIVRHEFFQSRIKCALETHALDIFEKKTVVNHYQSLVDGLNLEYRNAK</sequence>
<reference evidence="5 6" key="1">
    <citation type="submission" date="2016-11" db="EMBL/GenBank/DDBJ databases">
        <authorList>
            <person name="Jaros S."/>
            <person name="Januszkiewicz K."/>
            <person name="Wedrychowicz H."/>
        </authorList>
    </citation>
    <scope>NUCLEOTIDE SEQUENCE [LARGE SCALE GENOMIC DNA]</scope>
    <source>
        <strain evidence="5">NVI 5450</strain>
    </source>
</reference>
<keyword evidence="2" id="KW-0175">Coiled coil</keyword>
<keyword evidence="3" id="KW-0812">Transmembrane</keyword>
<feature type="domain" description="Glycosyl transferase family 1" evidence="4">
    <location>
        <begin position="212"/>
        <end position="343"/>
    </location>
</feature>
<evidence type="ECO:0000256" key="1">
    <source>
        <dbReference type="ARBA" id="ARBA00022679"/>
    </source>
</evidence>
<evidence type="ECO:0000256" key="3">
    <source>
        <dbReference type="SAM" id="Phobius"/>
    </source>
</evidence>
<dbReference type="EMBL" id="FPLD01000097">
    <property type="protein sequence ID" value="SGZ09593.1"/>
    <property type="molecule type" value="Genomic_DNA"/>
</dbReference>
<dbReference type="Proteomes" id="UP000183794">
    <property type="component" value="Unassembled WGS sequence"/>
</dbReference>
<evidence type="ECO:0000259" key="4">
    <source>
        <dbReference type="Pfam" id="PF00534"/>
    </source>
</evidence>
<dbReference type="InterPro" id="IPR001296">
    <property type="entry name" value="Glyco_trans_1"/>
</dbReference>
<dbReference type="RefSeq" id="WP_075497745.1">
    <property type="nucleotide sequence ID" value="NZ_CAWRBC010000054.1"/>
</dbReference>
<name>A0A1L0BTD6_9GAMM</name>
<dbReference type="AlphaFoldDB" id="A0A1L0BTD6"/>
<organism evidence="5 6">
    <name type="scientific">Moritella viscosa</name>
    <dbReference type="NCBI Taxonomy" id="80854"/>
    <lineage>
        <taxon>Bacteria</taxon>
        <taxon>Pseudomonadati</taxon>
        <taxon>Pseudomonadota</taxon>
        <taxon>Gammaproteobacteria</taxon>
        <taxon>Alteromonadales</taxon>
        <taxon>Moritellaceae</taxon>
        <taxon>Moritella</taxon>
    </lineage>
</organism>